<keyword evidence="8" id="KW-1185">Reference proteome</keyword>
<feature type="domain" description="RecX second three-helical" evidence="5">
    <location>
        <begin position="58"/>
        <end position="99"/>
    </location>
</feature>
<evidence type="ECO:0000313" key="8">
    <source>
        <dbReference type="Proteomes" id="UP001152599"/>
    </source>
</evidence>
<dbReference type="InterPro" id="IPR003783">
    <property type="entry name" value="Regulatory_RecX"/>
</dbReference>
<organism evidence="7 8">
    <name type="scientific">Profundicola chukchiensis</name>
    <dbReference type="NCBI Taxonomy" id="2961959"/>
    <lineage>
        <taxon>Bacteria</taxon>
        <taxon>Pseudomonadati</taxon>
        <taxon>Bacteroidota</taxon>
        <taxon>Flavobacteriia</taxon>
        <taxon>Flavobacteriales</taxon>
        <taxon>Weeksellaceae</taxon>
        <taxon>Profundicola</taxon>
    </lineage>
</organism>
<evidence type="ECO:0000259" key="6">
    <source>
        <dbReference type="Pfam" id="PF21981"/>
    </source>
</evidence>
<comment type="similarity">
    <text evidence="2">Belongs to the RecX family.</text>
</comment>
<sequence>MKKNPETDIHAIKEKLAYYCAYQDRCHWDVEKKLDEFFLIPEVRDDILLYLMRENFLNEERFAMSFARGRFTQKNWGKIKIKVELKKRQINDRLIAQGLAEIDDKDYYDTAEKLIEKKAASLNEKNLYKKNQKIIRYMLQKGYEYDVIKTFLEDD</sequence>
<protein>
    <recommendedName>
        <fullName evidence="3">Regulatory protein RecX</fullName>
    </recommendedName>
</protein>
<evidence type="ECO:0000313" key="7">
    <source>
        <dbReference type="EMBL" id="MDG4946463.1"/>
    </source>
</evidence>
<feature type="domain" description="RecX third three-helical" evidence="6">
    <location>
        <begin position="106"/>
        <end position="152"/>
    </location>
</feature>
<reference evidence="7" key="1">
    <citation type="submission" date="2022-07" db="EMBL/GenBank/DDBJ databases">
        <title>Description and genome-wide analysis of Profundicola chukchiensis gen. nov., sp. nov., marine bacteria isolated from bottom sediments of the Chukchi Sea.</title>
        <authorList>
            <person name="Romanenko L."/>
            <person name="Otstavnykh N."/>
            <person name="Kurilenko V."/>
            <person name="Eremeev V."/>
            <person name="Velansky P."/>
            <person name="Mikhailov V."/>
            <person name="Isaeva M."/>
        </authorList>
    </citation>
    <scope>NUCLEOTIDE SEQUENCE</scope>
    <source>
        <strain evidence="7">KMM 9713</strain>
    </source>
</reference>
<evidence type="ECO:0000256" key="3">
    <source>
        <dbReference type="ARBA" id="ARBA00018111"/>
    </source>
</evidence>
<evidence type="ECO:0000259" key="5">
    <source>
        <dbReference type="Pfam" id="PF02631"/>
    </source>
</evidence>
<keyword evidence="4" id="KW-0963">Cytoplasm</keyword>
<dbReference type="PANTHER" id="PTHR33602:SF1">
    <property type="entry name" value="REGULATORY PROTEIN RECX FAMILY PROTEIN"/>
    <property type="match status" value="1"/>
</dbReference>
<accession>A0A9X4MX13</accession>
<dbReference type="InterPro" id="IPR053925">
    <property type="entry name" value="RecX_HTH_3rd"/>
</dbReference>
<dbReference type="Pfam" id="PF21981">
    <property type="entry name" value="RecX_HTH3"/>
    <property type="match status" value="1"/>
</dbReference>
<dbReference type="Proteomes" id="UP001152599">
    <property type="component" value="Unassembled WGS sequence"/>
</dbReference>
<dbReference type="PANTHER" id="PTHR33602">
    <property type="entry name" value="REGULATORY PROTEIN RECX FAMILY PROTEIN"/>
    <property type="match status" value="1"/>
</dbReference>
<proteinExistence type="inferred from homology"/>
<evidence type="ECO:0000256" key="2">
    <source>
        <dbReference type="ARBA" id="ARBA00009695"/>
    </source>
</evidence>
<comment type="caution">
    <text evidence="7">The sequence shown here is derived from an EMBL/GenBank/DDBJ whole genome shotgun (WGS) entry which is preliminary data.</text>
</comment>
<dbReference type="EMBL" id="JANCMU010000004">
    <property type="protein sequence ID" value="MDG4946463.1"/>
    <property type="molecule type" value="Genomic_DNA"/>
</dbReference>
<evidence type="ECO:0000256" key="1">
    <source>
        <dbReference type="ARBA" id="ARBA00004496"/>
    </source>
</evidence>
<dbReference type="GO" id="GO:0006282">
    <property type="term" value="P:regulation of DNA repair"/>
    <property type="evidence" value="ECO:0007669"/>
    <property type="project" value="InterPro"/>
</dbReference>
<dbReference type="AlphaFoldDB" id="A0A9X4MX13"/>
<name>A0A9X4MX13_9FLAO</name>
<dbReference type="InterPro" id="IPR053924">
    <property type="entry name" value="RecX_HTH_2nd"/>
</dbReference>
<evidence type="ECO:0000256" key="4">
    <source>
        <dbReference type="ARBA" id="ARBA00022490"/>
    </source>
</evidence>
<dbReference type="InterPro" id="IPR036388">
    <property type="entry name" value="WH-like_DNA-bd_sf"/>
</dbReference>
<gene>
    <name evidence="7" type="ORF">NMK71_08555</name>
</gene>
<dbReference type="RefSeq" id="WP_304420860.1">
    <property type="nucleotide sequence ID" value="NZ_JANCMU010000004.1"/>
</dbReference>
<dbReference type="Gene3D" id="1.10.10.10">
    <property type="entry name" value="Winged helix-like DNA-binding domain superfamily/Winged helix DNA-binding domain"/>
    <property type="match status" value="2"/>
</dbReference>
<comment type="subcellular location">
    <subcellularLocation>
        <location evidence="1">Cytoplasm</location>
    </subcellularLocation>
</comment>
<dbReference type="Pfam" id="PF02631">
    <property type="entry name" value="RecX_HTH2"/>
    <property type="match status" value="1"/>
</dbReference>
<dbReference type="GO" id="GO:0005737">
    <property type="term" value="C:cytoplasm"/>
    <property type="evidence" value="ECO:0007669"/>
    <property type="project" value="UniProtKB-SubCell"/>
</dbReference>